<keyword evidence="3" id="KW-0238">DNA-binding</keyword>
<feature type="domain" description="TF-B3" evidence="6">
    <location>
        <begin position="7"/>
        <end position="110"/>
    </location>
</feature>
<dbReference type="InterPro" id="IPR015300">
    <property type="entry name" value="DNA-bd_pseudobarrel_sf"/>
</dbReference>
<keyword evidence="5" id="KW-0539">Nucleus</keyword>
<reference evidence="7 8" key="1">
    <citation type="submission" date="2019-07" db="EMBL/GenBank/DDBJ databases">
        <title>WGS assembly of Gossypium tomentosum.</title>
        <authorList>
            <person name="Chen Z.J."/>
            <person name="Sreedasyam A."/>
            <person name="Ando A."/>
            <person name="Song Q."/>
            <person name="De L."/>
            <person name="Hulse-Kemp A."/>
            <person name="Ding M."/>
            <person name="Ye W."/>
            <person name="Kirkbride R."/>
            <person name="Jenkins J."/>
            <person name="Plott C."/>
            <person name="Lovell J."/>
            <person name="Lin Y.-M."/>
            <person name="Vaughn R."/>
            <person name="Liu B."/>
            <person name="Li W."/>
            <person name="Simpson S."/>
            <person name="Scheffler B."/>
            <person name="Saski C."/>
            <person name="Grover C."/>
            <person name="Hu G."/>
            <person name="Conover J."/>
            <person name="Carlson J."/>
            <person name="Shu S."/>
            <person name="Boston L."/>
            <person name="Williams M."/>
            <person name="Peterson D."/>
            <person name="Mcgee K."/>
            <person name="Jones D."/>
            <person name="Wendel J."/>
            <person name="Stelly D."/>
            <person name="Grimwood J."/>
            <person name="Schmutz J."/>
        </authorList>
    </citation>
    <scope>NUCLEOTIDE SEQUENCE [LARGE SCALE GENOMIC DNA]</scope>
    <source>
        <strain evidence="7">7179.01</strain>
    </source>
</reference>
<keyword evidence="8" id="KW-1185">Reference proteome</keyword>
<name>A0A5D2LGI2_GOSTO</name>
<organism evidence="7 8">
    <name type="scientific">Gossypium tomentosum</name>
    <name type="common">Hawaiian cotton</name>
    <name type="synonym">Gossypium sandvicense</name>
    <dbReference type="NCBI Taxonomy" id="34277"/>
    <lineage>
        <taxon>Eukaryota</taxon>
        <taxon>Viridiplantae</taxon>
        <taxon>Streptophyta</taxon>
        <taxon>Embryophyta</taxon>
        <taxon>Tracheophyta</taxon>
        <taxon>Spermatophyta</taxon>
        <taxon>Magnoliopsida</taxon>
        <taxon>eudicotyledons</taxon>
        <taxon>Gunneridae</taxon>
        <taxon>Pentapetalae</taxon>
        <taxon>rosids</taxon>
        <taxon>malvids</taxon>
        <taxon>Malvales</taxon>
        <taxon>Malvaceae</taxon>
        <taxon>Malvoideae</taxon>
        <taxon>Gossypium</taxon>
    </lineage>
</organism>
<dbReference type="EMBL" id="CM017626">
    <property type="protein sequence ID" value="TYH78295.1"/>
    <property type="molecule type" value="Genomic_DNA"/>
</dbReference>
<dbReference type="InterPro" id="IPR003340">
    <property type="entry name" value="B3_DNA-bd"/>
</dbReference>
<dbReference type="Proteomes" id="UP000322667">
    <property type="component" value="Chromosome D04"/>
</dbReference>
<keyword evidence="4" id="KW-0804">Transcription</keyword>
<dbReference type="CDD" id="cd10017">
    <property type="entry name" value="B3_DNA"/>
    <property type="match status" value="1"/>
</dbReference>
<evidence type="ECO:0000313" key="7">
    <source>
        <dbReference type="EMBL" id="TYH78295.1"/>
    </source>
</evidence>
<protein>
    <recommendedName>
        <fullName evidence="6">TF-B3 domain-containing protein</fullName>
    </recommendedName>
</protein>
<evidence type="ECO:0000259" key="6">
    <source>
        <dbReference type="PROSITE" id="PS50863"/>
    </source>
</evidence>
<accession>A0A5D2LGI2</accession>
<dbReference type="GO" id="GO:0003677">
    <property type="term" value="F:DNA binding"/>
    <property type="evidence" value="ECO:0007669"/>
    <property type="project" value="UniProtKB-KW"/>
</dbReference>
<dbReference type="Gene3D" id="2.40.330.10">
    <property type="entry name" value="DNA-binding pseudobarrel domain"/>
    <property type="match status" value="1"/>
</dbReference>
<dbReference type="GO" id="GO:0005634">
    <property type="term" value="C:nucleus"/>
    <property type="evidence" value="ECO:0007669"/>
    <property type="project" value="UniProtKB-SubCell"/>
</dbReference>
<dbReference type="PROSITE" id="PS50863">
    <property type="entry name" value="B3"/>
    <property type="match status" value="1"/>
</dbReference>
<gene>
    <name evidence="7" type="ORF">ES332_D04G216300v1</name>
</gene>
<evidence type="ECO:0000256" key="4">
    <source>
        <dbReference type="ARBA" id="ARBA00023163"/>
    </source>
</evidence>
<evidence type="ECO:0000256" key="2">
    <source>
        <dbReference type="ARBA" id="ARBA00023015"/>
    </source>
</evidence>
<evidence type="ECO:0000313" key="8">
    <source>
        <dbReference type="Proteomes" id="UP000322667"/>
    </source>
</evidence>
<sequence>MAAQSKHVFSKILTVTDIKKRLAVPSAIQRSLPPFNGGHIVTFQFLHGTRPWPIRYTIRRKGYKKSVFSGQLWKSFVIYNSLNVGDGFILYIGQGEDGSSYYRVKVGREIHFFGIPQGIITRSHQGLLRQPTTPYGAELDLTLALAPPNVEGNSMIGSMARL</sequence>
<evidence type="ECO:0000256" key="1">
    <source>
        <dbReference type="ARBA" id="ARBA00004123"/>
    </source>
</evidence>
<comment type="subcellular location">
    <subcellularLocation>
        <location evidence="1">Nucleus</location>
    </subcellularLocation>
</comment>
<dbReference type="AlphaFoldDB" id="A0A5D2LGI2"/>
<keyword evidence="2" id="KW-0805">Transcription regulation</keyword>
<evidence type="ECO:0000256" key="3">
    <source>
        <dbReference type="ARBA" id="ARBA00023125"/>
    </source>
</evidence>
<proteinExistence type="predicted"/>
<dbReference type="SUPFAM" id="SSF101936">
    <property type="entry name" value="DNA-binding pseudobarrel domain"/>
    <property type="match status" value="1"/>
</dbReference>
<evidence type="ECO:0000256" key="5">
    <source>
        <dbReference type="ARBA" id="ARBA00023242"/>
    </source>
</evidence>